<dbReference type="KEGG" id="pnl:PNK_0308"/>
<dbReference type="Proteomes" id="UP000069902">
    <property type="component" value="Chromosome cPNK"/>
</dbReference>
<evidence type="ECO:0000313" key="1">
    <source>
        <dbReference type="EMBL" id="CUI15945.1"/>
    </source>
</evidence>
<reference evidence="2" key="1">
    <citation type="submission" date="2015-09" db="EMBL/GenBank/DDBJ databases">
        <authorList>
            <person name="Bertelli C."/>
        </authorList>
    </citation>
    <scope>NUCLEOTIDE SEQUENCE [LARGE SCALE GENOMIC DNA]</scope>
    <source>
        <strain evidence="2">KNic</strain>
    </source>
</reference>
<dbReference type="AlphaFoldDB" id="A0A0U5J786"/>
<dbReference type="RefSeq" id="WP_059059877.1">
    <property type="nucleotide sequence ID" value="NZ_LN879502.1"/>
</dbReference>
<proteinExistence type="predicted"/>
<organism evidence="1 2">
    <name type="scientific">Candidatus Protochlamydia naegleriophila</name>
    <dbReference type="NCBI Taxonomy" id="389348"/>
    <lineage>
        <taxon>Bacteria</taxon>
        <taxon>Pseudomonadati</taxon>
        <taxon>Chlamydiota</taxon>
        <taxon>Chlamydiia</taxon>
        <taxon>Parachlamydiales</taxon>
        <taxon>Parachlamydiaceae</taxon>
        <taxon>Candidatus Protochlamydia</taxon>
    </lineage>
</organism>
<accession>A0A0U5J786</accession>
<evidence type="ECO:0000313" key="2">
    <source>
        <dbReference type="Proteomes" id="UP000069902"/>
    </source>
</evidence>
<dbReference type="EMBL" id="LN879502">
    <property type="protein sequence ID" value="CUI15945.1"/>
    <property type="molecule type" value="Genomic_DNA"/>
</dbReference>
<protein>
    <submittedName>
        <fullName evidence="1">Uncharacterized protein</fullName>
    </submittedName>
</protein>
<dbReference type="PATRIC" id="fig|389348.3.peg.348"/>
<name>A0A0U5J786_9BACT</name>
<dbReference type="InParanoid" id="A0A0U5J786"/>
<keyword evidence="2" id="KW-1185">Reference proteome</keyword>
<sequence length="461" mass="50016">MSDLDANIHGYSQEAAIQGAAYIPSVEVVEEKKVDAGISSIEKSKAVAALMTPPPNFPILISPAQNEVPLALIIASLENSSKPIADFMRSIDIKMSEIADQMLNGWLKNIREIQEWVQSLINSPNYQYLQEIRLHGDQKQGNVSGVQDPTSANAAAANPTTANEAPYNFLTALERLQAFERVHASAPSSDSATVSNSNADDAARVVSIPIIAAMIIGGGMALGATELTTSTTGMTSTPFVAPVELMERLQPVFPQLIVQDIIPMINLMVAAPIYFNALEEAVSNIKERERDNHVETAQNFAKDVVKMVADPAFVMVTYVNKMPGADQMSPELKERMAAMLKLILASVALSLLYSVEVGKVKSDKYWGMEAQEFRDVLTGKIAAPNSDQKQSTHDQLVATLIKQVNAQLDALPAEQRAEAVETILSYVGESHNLKTMLDPAKIFADVFTPVDPTKQLDIQPA</sequence>
<gene>
    <name evidence="1" type="ORF">PNK_0308</name>
</gene>